<dbReference type="EMBL" id="WUBL01000073">
    <property type="protein sequence ID" value="KAF2967133.1"/>
    <property type="molecule type" value="Genomic_DNA"/>
</dbReference>
<evidence type="ECO:0000313" key="1">
    <source>
        <dbReference type="EMBL" id="KAF2967133.1"/>
    </source>
</evidence>
<dbReference type="AlphaFoldDB" id="A0A7C8MRT6"/>
<gene>
    <name evidence="1" type="ORF">GQX73_g6433</name>
</gene>
<proteinExistence type="predicted"/>
<name>A0A7C8MRT6_9PEZI</name>
<evidence type="ECO:0000313" key="2">
    <source>
        <dbReference type="Proteomes" id="UP000481858"/>
    </source>
</evidence>
<keyword evidence="2" id="KW-1185">Reference proteome</keyword>
<dbReference type="InParanoid" id="A0A7C8MRT6"/>
<organism evidence="1 2">
    <name type="scientific">Xylaria multiplex</name>
    <dbReference type="NCBI Taxonomy" id="323545"/>
    <lineage>
        <taxon>Eukaryota</taxon>
        <taxon>Fungi</taxon>
        <taxon>Dikarya</taxon>
        <taxon>Ascomycota</taxon>
        <taxon>Pezizomycotina</taxon>
        <taxon>Sordariomycetes</taxon>
        <taxon>Xylariomycetidae</taxon>
        <taxon>Xylariales</taxon>
        <taxon>Xylariaceae</taxon>
        <taxon>Xylaria</taxon>
    </lineage>
</organism>
<dbReference type="Proteomes" id="UP000481858">
    <property type="component" value="Unassembled WGS sequence"/>
</dbReference>
<comment type="caution">
    <text evidence="1">The sequence shown here is derived from an EMBL/GenBank/DDBJ whole genome shotgun (WGS) entry which is preliminary data.</text>
</comment>
<reference evidence="1 2" key="1">
    <citation type="submission" date="2019-12" db="EMBL/GenBank/DDBJ databases">
        <title>Draft genome sequence of the ascomycete Xylaria multiplex DSM 110363.</title>
        <authorList>
            <person name="Buettner E."/>
            <person name="Kellner H."/>
        </authorList>
    </citation>
    <scope>NUCLEOTIDE SEQUENCE [LARGE SCALE GENOMIC DNA]</scope>
    <source>
        <strain evidence="1 2">DSM 110363</strain>
    </source>
</reference>
<sequence length="130" mass="14531">MSESPAIPKAPADCASVSELINWVRDFIFGTDFEDWKSTLTQFNHAVAYTNNRTLTLYAMEPGGPTGLRHSINPTHLVDFTSALQEQARQWEGGLNTPKTQVAFSKIWYKGLGWHISYTGSVDRSWLGPV</sequence>
<protein>
    <submittedName>
        <fullName evidence="1">Uncharacterized protein</fullName>
    </submittedName>
</protein>
<accession>A0A7C8MRT6</accession>